<comment type="caution">
    <text evidence="1">The sequence shown here is derived from an EMBL/GenBank/DDBJ whole genome shotgun (WGS) entry which is preliminary data.</text>
</comment>
<dbReference type="EMBL" id="JAUOZS010000001">
    <property type="protein sequence ID" value="MDT8900906.1"/>
    <property type="molecule type" value="Genomic_DNA"/>
</dbReference>
<organism evidence="1 2">
    <name type="scientific">Anaeroselena agilis</name>
    <dbReference type="NCBI Taxonomy" id="3063788"/>
    <lineage>
        <taxon>Bacteria</taxon>
        <taxon>Bacillati</taxon>
        <taxon>Bacillota</taxon>
        <taxon>Negativicutes</taxon>
        <taxon>Acetonemataceae</taxon>
        <taxon>Anaeroselena</taxon>
    </lineage>
</organism>
<sequence length="192" mass="22058">MRIFNTQVYGLRESLIRSGYPMSTEIPDMMEAIAQADWVNVNDRASRLGQSTPGSGHDCFLKGIRVQCDIEAPSYWWPQFQRYHFADIISSQSKMHRITKFDISSQCTEDVHPMAIALAEDHIAKYIRGEITIDQMMANIPMGLQLTAGIDLSYLQIKTMCRQRDAHRLEMWRIFKAWANTLPMARMLGVVV</sequence>
<dbReference type="RefSeq" id="WP_413779438.1">
    <property type="nucleotide sequence ID" value="NZ_JAUOZS010000001.1"/>
</dbReference>
<protein>
    <submittedName>
        <fullName evidence="1">Uncharacterized protein</fullName>
    </submittedName>
</protein>
<accession>A0ABU3NYI1</accession>
<proteinExistence type="predicted"/>
<gene>
    <name evidence="1" type="ORF">Q4T40_06620</name>
</gene>
<evidence type="ECO:0000313" key="1">
    <source>
        <dbReference type="EMBL" id="MDT8900906.1"/>
    </source>
</evidence>
<evidence type="ECO:0000313" key="2">
    <source>
        <dbReference type="Proteomes" id="UP001254848"/>
    </source>
</evidence>
<name>A0ABU3NYI1_9FIRM</name>
<dbReference type="Proteomes" id="UP001254848">
    <property type="component" value="Unassembled WGS sequence"/>
</dbReference>
<reference evidence="1 2" key="1">
    <citation type="submission" date="2023-07" db="EMBL/GenBank/DDBJ databases">
        <title>The novel representative of Negativicutes class, Anaeroselena agilis gen. nov. sp. nov.</title>
        <authorList>
            <person name="Prokofeva M.I."/>
            <person name="Elcheninov A.G."/>
            <person name="Klyukina A."/>
            <person name="Kublanov I.V."/>
            <person name="Frolov E.N."/>
            <person name="Podosokorskaya O.A."/>
        </authorList>
    </citation>
    <scope>NUCLEOTIDE SEQUENCE [LARGE SCALE GENOMIC DNA]</scope>
    <source>
        <strain evidence="1 2">4137-cl</strain>
    </source>
</reference>
<keyword evidence="2" id="KW-1185">Reference proteome</keyword>